<organism evidence="1 2">
    <name type="scientific">Trifolium medium</name>
    <dbReference type="NCBI Taxonomy" id="97028"/>
    <lineage>
        <taxon>Eukaryota</taxon>
        <taxon>Viridiplantae</taxon>
        <taxon>Streptophyta</taxon>
        <taxon>Embryophyta</taxon>
        <taxon>Tracheophyta</taxon>
        <taxon>Spermatophyta</taxon>
        <taxon>Magnoliopsida</taxon>
        <taxon>eudicotyledons</taxon>
        <taxon>Gunneridae</taxon>
        <taxon>Pentapetalae</taxon>
        <taxon>rosids</taxon>
        <taxon>fabids</taxon>
        <taxon>Fabales</taxon>
        <taxon>Fabaceae</taxon>
        <taxon>Papilionoideae</taxon>
        <taxon>50 kb inversion clade</taxon>
        <taxon>NPAAA clade</taxon>
        <taxon>Hologalegina</taxon>
        <taxon>IRL clade</taxon>
        <taxon>Trifolieae</taxon>
        <taxon>Trifolium</taxon>
    </lineage>
</organism>
<protein>
    <submittedName>
        <fullName evidence="1">Uncharacterized protein</fullName>
    </submittedName>
</protein>
<evidence type="ECO:0000313" key="2">
    <source>
        <dbReference type="Proteomes" id="UP000265520"/>
    </source>
</evidence>
<accession>A0A392SA05</accession>
<keyword evidence="2" id="KW-1185">Reference proteome</keyword>
<dbReference type="AlphaFoldDB" id="A0A392SA05"/>
<evidence type="ECO:0000313" key="1">
    <source>
        <dbReference type="EMBL" id="MCI44800.1"/>
    </source>
</evidence>
<name>A0A392SA05_9FABA</name>
<dbReference type="EMBL" id="LXQA010335434">
    <property type="protein sequence ID" value="MCI44800.1"/>
    <property type="molecule type" value="Genomic_DNA"/>
</dbReference>
<reference evidence="1 2" key="1">
    <citation type="journal article" date="2018" name="Front. Plant Sci.">
        <title>Red Clover (Trifolium pratense) and Zigzag Clover (T. medium) - A Picture of Genomic Similarities and Differences.</title>
        <authorList>
            <person name="Dluhosova J."/>
            <person name="Istvanek J."/>
            <person name="Nedelnik J."/>
            <person name="Repkova J."/>
        </authorList>
    </citation>
    <scope>NUCLEOTIDE SEQUENCE [LARGE SCALE GENOMIC DNA]</scope>
    <source>
        <strain evidence="2">cv. 10/8</strain>
        <tissue evidence="1">Leaf</tissue>
    </source>
</reference>
<sequence>MADRGYNNFYTPGEYDSYQQYPFEGYGQTPYFYPPEPRIPTLQETLMKFEQMTMESIAYTESRKIEARLEDTMSKFMEMTMSQDQQFQLQMQQQQHQLQQMQDQQMQQM</sequence>
<dbReference type="Proteomes" id="UP000265520">
    <property type="component" value="Unassembled WGS sequence"/>
</dbReference>
<feature type="non-terminal residue" evidence="1">
    <location>
        <position position="109"/>
    </location>
</feature>
<comment type="caution">
    <text evidence="1">The sequence shown here is derived from an EMBL/GenBank/DDBJ whole genome shotgun (WGS) entry which is preliminary data.</text>
</comment>
<proteinExistence type="predicted"/>